<dbReference type="GO" id="GO:0070677">
    <property type="term" value="F:rRNA (cytosine-2'-O-)-methyltransferase activity"/>
    <property type="evidence" value="ECO:0007669"/>
    <property type="project" value="UniProtKB-UniRule"/>
</dbReference>
<keyword evidence="4 6" id="KW-0808">Transferase</keyword>
<dbReference type="HAMAP" id="MF_01877">
    <property type="entry name" value="16SrRNA_methyltr_I"/>
    <property type="match status" value="1"/>
</dbReference>
<feature type="domain" description="Tetrapyrrole methylase" evidence="7">
    <location>
        <begin position="6"/>
        <end position="205"/>
    </location>
</feature>
<keyword evidence="3 6" id="KW-0489">Methyltransferase</keyword>
<name>A0A068NJJ6_FIMGI</name>
<comment type="function">
    <text evidence="6">Catalyzes the 2'-O-methylation of the ribose of cytidine 1402 (C1402) in 16S rRNA.</text>
</comment>
<dbReference type="PANTHER" id="PTHR46111:SF1">
    <property type="entry name" value="RIBOSOMAL RNA SMALL SUBUNIT METHYLTRANSFERASE I"/>
    <property type="match status" value="1"/>
</dbReference>
<keyword evidence="1 6" id="KW-0963">Cytoplasm</keyword>
<dbReference type="eggNOG" id="COG0313">
    <property type="taxonomic scope" value="Bacteria"/>
</dbReference>
<dbReference type="Gene3D" id="3.40.1010.10">
    <property type="entry name" value="Cobalt-precorrin-4 Transmethylase, Domain 1"/>
    <property type="match status" value="1"/>
</dbReference>
<dbReference type="PANTHER" id="PTHR46111">
    <property type="entry name" value="RIBOSOMAL RNA SMALL SUBUNIT METHYLTRANSFERASE I"/>
    <property type="match status" value="1"/>
</dbReference>
<dbReference type="InterPro" id="IPR000878">
    <property type="entry name" value="4pyrrol_Mease"/>
</dbReference>
<evidence type="ECO:0000256" key="4">
    <source>
        <dbReference type="ARBA" id="ARBA00022679"/>
    </source>
</evidence>
<dbReference type="Proteomes" id="UP000027982">
    <property type="component" value="Chromosome"/>
</dbReference>
<dbReference type="HOGENOM" id="CLU_044779_2_0_0"/>
<dbReference type="InterPro" id="IPR014777">
    <property type="entry name" value="4pyrrole_Mease_sub1"/>
</dbReference>
<dbReference type="CDD" id="cd11648">
    <property type="entry name" value="RsmI"/>
    <property type="match status" value="1"/>
</dbReference>
<accession>A0A068NJJ6</accession>
<comment type="catalytic activity">
    <reaction evidence="6">
        <text>cytidine(1402) in 16S rRNA + S-adenosyl-L-methionine = 2'-O-methylcytidine(1402) in 16S rRNA + S-adenosyl-L-homocysteine + H(+)</text>
        <dbReference type="Rhea" id="RHEA:42924"/>
        <dbReference type="Rhea" id="RHEA-COMP:10285"/>
        <dbReference type="Rhea" id="RHEA-COMP:10286"/>
        <dbReference type="ChEBI" id="CHEBI:15378"/>
        <dbReference type="ChEBI" id="CHEBI:57856"/>
        <dbReference type="ChEBI" id="CHEBI:59789"/>
        <dbReference type="ChEBI" id="CHEBI:74495"/>
        <dbReference type="ChEBI" id="CHEBI:82748"/>
        <dbReference type="EC" id="2.1.1.198"/>
    </reaction>
</comment>
<proteinExistence type="inferred from homology"/>
<dbReference type="NCBIfam" id="TIGR00096">
    <property type="entry name" value="16S rRNA (cytidine(1402)-2'-O)-methyltransferase"/>
    <property type="match status" value="1"/>
</dbReference>
<evidence type="ECO:0000256" key="2">
    <source>
        <dbReference type="ARBA" id="ARBA00022552"/>
    </source>
</evidence>
<dbReference type="InterPro" id="IPR008189">
    <property type="entry name" value="rRNA_ssu_MeTfrase_I"/>
</dbReference>
<dbReference type="RefSeq" id="WP_025227715.1">
    <property type="nucleotide sequence ID" value="NZ_CP007139.1"/>
</dbReference>
<reference evidence="8 9" key="1">
    <citation type="journal article" date="2014" name="PLoS ONE">
        <title>The first complete genome sequence of the class fimbriimonadia in the phylum armatimonadetes.</title>
        <authorList>
            <person name="Hu Z.Y."/>
            <person name="Wang Y.Z."/>
            <person name="Im W.T."/>
            <person name="Wang S.Y."/>
            <person name="Zhao G.P."/>
            <person name="Zheng H.J."/>
            <person name="Quan Z.X."/>
        </authorList>
    </citation>
    <scope>NUCLEOTIDE SEQUENCE [LARGE SCALE GENOMIC DNA]</scope>
    <source>
        <strain evidence="8">Gsoil 348</strain>
    </source>
</reference>
<evidence type="ECO:0000313" key="8">
    <source>
        <dbReference type="EMBL" id="AIE83617.1"/>
    </source>
</evidence>
<comment type="subcellular location">
    <subcellularLocation>
        <location evidence="6">Cytoplasm</location>
    </subcellularLocation>
</comment>
<comment type="similarity">
    <text evidence="6">Belongs to the methyltransferase superfamily. RsmI family.</text>
</comment>
<evidence type="ECO:0000313" key="9">
    <source>
        <dbReference type="Proteomes" id="UP000027982"/>
    </source>
</evidence>
<dbReference type="KEGG" id="fgi:OP10G_0249"/>
<keyword evidence="9" id="KW-1185">Reference proteome</keyword>
<evidence type="ECO:0000256" key="5">
    <source>
        <dbReference type="ARBA" id="ARBA00022691"/>
    </source>
</evidence>
<dbReference type="Gene3D" id="3.30.950.10">
    <property type="entry name" value="Methyltransferase, Cobalt-precorrin-4 Transmethylase, Domain 2"/>
    <property type="match status" value="1"/>
</dbReference>
<evidence type="ECO:0000256" key="1">
    <source>
        <dbReference type="ARBA" id="ARBA00022490"/>
    </source>
</evidence>
<dbReference type="GO" id="GO:0005737">
    <property type="term" value="C:cytoplasm"/>
    <property type="evidence" value="ECO:0007669"/>
    <property type="project" value="UniProtKB-SubCell"/>
</dbReference>
<dbReference type="AlphaFoldDB" id="A0A068NJJ6"/>
<dbReference type="EMBL" id="CP007139">
    <property type="protein sequence ID" value="AIE83617.1"/>
    <property type="molecule type" value="Genomic_DNA"/>
</dbReference>
<gene>
    <name evidence="6" type="primary">rsmI</name>
    <name evidence="8" type="ORF">OP10G_0249</name>
</gene>
<organism evidence="8 9">
    <name type="scientific">Fimbriimonas ginsengisoli Gsoil 348</name>
    <dbReference type="NCBI Taxonomy" id="661478"/>
    <lineage>
        <taxon>Bacteria</taxon>
        <taxon>Bacillati</taxon>
        <taxon>Armatimonadota</taxon>
        <taxon>Fimbriimonadia</taxon>
        <taxon>Fimbriimonadales</taxon>
        <taxon>Fimbriimonadaceae</taxon>
        <taxon>Fimbriimonas</taxon>
    </lineage>
</organism>
<evidence type="ECO:0000256" key="3">
    <source>
        <dbReference type="ARBA" id="ARBA00022603"/>
    </source>
</evidence>
<dbReference type="InterPro" id="IPR035996">
    <property type="entry name" value="4pyrrol_Methylase_sf"/>
</dbReference>
<dbReference type="EC" id="2.1.1.198" evidence="6"/>
<sequence length="230" mass="24828">MSETGRLTLVATPIGNLADLSPRAIEALGEADIWFVEDTRVSGKLASHLGLKKPMRVLNDHTSPNQIERYAQELRNGANAALVTDGGAPAVSDPGAILTNLCHEHGVAVAGIPGPSAPVLALMLSGFFAQRFAFLGFLGRKSGAIRGELAAFADSPLTLVLFESSHRLEPLLATAHEALGPRRYAICRELTKLHEQVYRETLPHIPDESAVPRKGEFTIVIEGRRKRDLD</sequence>
<protein>
    <recommendedName>
        <fullName evidence="6">Ribosomal RNA small subunit methyltransferase I</fullName>
        <ecNumber evidence="6">2.1.1.198</ecNumber>
    </recommendedName>
    <alternativeName>
        <fullName evidence="6">16S rRNA 2'-O-ribose C1402 methyltransferase</fullName>
    </alternativeName>
    <alternativeName>
        <fullName evidence="6">rRNA (cytidine-2'-O-)-methyltransferase RsmI</fullName>
    </alternativeName>
</protein>
<keyword evidence="5 6" id="KW-0949">S-adenosyl-L-methionine</keyword>
<dbReference type="PIRSF" id="PIRSF005917">
    <property type="entry name" value="MTase_YraL"/>
    <property type="match status" value="1"/>
</dbReference>
<dbReference type="Pfam" id="PF00590">
    <property type="entry name" value="TP_methylase"/>
    <property type="match status" value="1"/>
</dbReference>
<dbReference type="OrthoDB" id="9809084at2"/>
<keyword evidence="2 6" id="KW-0698">rRNA processing</keyword>
<dbReference type="SUPFAM" id="SSF53790">
    <property type="entry name" value="Tetrapyrrole methylase"/>
    <property type="match status" value="1"/>
</dbReference>
<evidence type="ECO:0000256" key="6">
    <source>
        <dbReference type="HAMAP-Rule" id="MF_01877"/>
    </source>
</evidence>
<dbReference type="InterPro" id="IPR014776">
    <property type="entry name" value="4pyrrole_Mease_sub2"/>
</dbReference>
<dbReference type="STRING" id="661478.OP10G_0249"/>
<evidence type="ECO:0000259" key="7">
    <source>
        <dbReference type="Pfam" id="PF00590"/>
    </source>
</evidence>